<protein>
    <recommendedName>
        <fullName evidence="2 6">Malonyl CoA-acyl carrier protein transacylase</fullName>
        <ecNumber evidence="1 6">2.3.1.39</ecNumber>
    </recommendedName>
</protein>
<evidence type="ECO:0000313" key="10">
    <source>
        <dbReference type="Proteomes" id="UP000243205"/>
    </source>
</evidence>
<feature type="domain" description="Malonyl-CoA:ACP transacylase (MAT)" evidence="8">
    <location>
        <begin position="5"/>
        <end position="303"/>
    </location>
</feature>
<organism evidence="9 10">
    <name type="scientific">Desulfuromonas thiophila</name>
    <dbReference type="NCBI Taxonomy" id="57664"/>
    <lineage>
        <taxon>Bacteria</taxon>
        <taxon>Pseudomonadati</taxon>
        <taxon>Thermodesulfobacteriota</taxon>
        <taxon>Desulfuromonadia</taxon>
        <taxon>Desulfuromonadales</taxon>
        <taxon>Desulfuromonadaceae</taxon>
        <taxon>Desulfuromonas</taxon>
    </lineage>
</organism>
<keyword evidence="4 6" id="KW-0012">Acyltransferase</keyword>
<dbReference type="Pfam" id="PF00698">
    <property type="entry name" value="Acyl_transf_1"/>
    <property type="match status" value="1"/>
</dbReference>
<dbReference type="SUPFAM" id="SSF55048">
    <property type="entry name" value="Probable ACP-binding domain of malonyl-CoA ACP transacylase"/>
    <property type="match status" value="1"/>
</dbReference>
<dbReference type="Gene3D" id="3.40.366.10">
    <property type="entry name" value="Malonyl-Coenzyme A Acyl Carrier Protein, domain 2"/>
    <property type="match status" value="1"/>
</dbReference>
<feature type="active site" evidence="7">
    <location>
        <position position="199"/>
    </location>
</feature>
<comment type="catalytic activity">
    <reaction evidence="5 6">
        <text>holo-[ACP] + malonyl-CoA = malonyl-[ACP] + CoA</text>
        <dbReference type="Rhea" id="RHEA:41792"/>
        <dbReference type="Rhea" id="RHEA-COMP:9623"/>
        <dbReference type="Rhea" id="RHEA-COMP:9685"/>
        <dbReference type="ChEBI" id="CHEBI:57287"/>
        <dbReference type="ChEBI" id="CHEBI:57384"/>
        <dbReference type="ChEBI" id="CHEBI:64479"/>
        <dbReference type="ChEBI" id="CHEBI:78449"/>
        <dbReference type="EC" id="2.3.1.39"/>
    </reaction>
</comment>
<evidence type="ECO:0000313" key="9">
    <source>
        <dbReference type="EMBL" id="SDE14928.1"/>
    </source>
</evidence>
<dbReference type="PANTHER" id="PTHR42681">
    <property type="entry name" value="MALONYL-COA-ACYL CARRIER PROTEIN TRANSACYLASE, MITOCHONDRIAL"/>
    <property type="match status" value="1"/>
</dbReference>
<gene>
    <name evidence="9" type="ORF">SAMN05661003_10477</name>
</gene>
<dbReference type="InterPro" id="IPR004410">
    <property type="entry name" value="Malonyl_CoA-ACP_transAc_FabD"/>
</dbReference>
<evidence type="ECO:0000259" key="8">
    <source>
        <dbReference type="SMART" id="SM00827"/>
    </source>
</evidence>
<dbReference type="Proteomes" id="UP000243205">
    <property type="component" value="Unassembled WGS sequence"/>
</dbReference>
<dbReference type="AlphaFoldDB" id="A0A1G7AJ36"/>
<keyword evidence="3 6" id="KW-0808">Transferase</keyword>
<dbReference type="PANTHER" id="PTHR42681:SF1">
    <property type="entry name" value="MALONYL-COA-ACYL CARRIER PROTEIN TRANSACYLASE, MITOCHONDRIAL"/>
    <property type="match status" value="1"/>
</dbReference>
<dbReference type="InterPro" id="IPR016036">
    <property type="entry name" value="Malonyl_transacylase_ACP-bd"/>
</dbReference>
<dbReference type="FunFam" id="3.30.70.250:FF:000001">
    <property type="entry name" value="Malonyl CoA-acyl carrier protein transacylase"/>
    <property type="match status" value="1"/>
</dbReference>
<dbReference type="InterPro" id="IPR001227">
    <property type="entry name" value="Ac_transferase_dom_sf"/>
</dbReference>
<comment type="similarity">
    <text evidence="6">Belongs to the fabD family.</text>
</comment>
<dbReference type="OrthoDB" id="9808564at2"/>
<evidence type="ECO:0000256" key="1">
    <source>
        <dbReference type="ARBA" id="ARBA00013258"/>
    </source>
</evidence>
<evidence type="ECO:0000256" key="4">
    <source>
        <dbReference type="ARBA" id="ARBA00023315"/>
    </source>
</evidence>
<dbReference type="EMBL" id="FNAQ01000004">
    <property type="protein sequence ID" value="SDE14928.1"/>
    <property type="molecule type" value="Genomic_DNA"/>
</dbReference>
<dbReference type="GO" id="GO:0004314">
    <property type="term" value="F:[acyl-carrier-protein] S-malonyltransferase activity"/>
    <property type="evidence" value="ECO:0007669"/>
    <property type="project" value="UniProtKB-EC"/>
</dbReference>
<dbReference type="InterPro" id="IPR014043">
    <property type="entry name" value="Acyl_transferase_dom"/>
</dbReference>
<evidence type="ECO:0000256" key="7">
    <source>
        <dbReference type="PIRSR" id="PIRSR000446-1"/>
    </source>
</evidence>
<dbReference type="Gene3D" id="3.30.70.250">
    <property type="entry name" value="Malonyl-CoA ACP transacylase, ACP-binding"/>
    <property type="match status" value="1"/>
</dbReference>
<dbReference type="PIRSF" id="PIRSF000446">
    <property type="entry name" value="Mct"/>
    <property type="match status" value="1"/>
</dbReference>
<evidence type="ECO:0000256" key="6">
    <source>
        <dbReference type="PIRNR" id="PIRNR000446"/>
    </source>
</evidence>
<dbReference type="EC" id="2.3.1.39" evidence="1 6"/>
<dbReference type="STRING" id="57664.SAMN05661003_10477"/>
<sequence>MIAFVFPGQGSQYVGMGKELYDNFAEARHCFEEASEALGEDVARLCHEGPEEALKLTANTQPTILTVSIAAWRVMARETGLQPAFVAGHSLGEYAALVAAGALGFADAVSTVRQRGQFMQQAVAVGDGAMAAILGMEAVELQAVCDEAATGQVVAPANFNGPGQIVIAGHRAAVERAIELARTRGAKKALLLPVSAPFHCALMEPAGRQLQQVLAGLEIVPLAVPVVTNVEACANQDETRVADLLVAQVSAPVRWEESVRAMVSQGVERFIELGPGKVLAGLIRRIERGVAVANVEDLASLRAL</sequence>
<dbReference type="NCBIfam" id="TIGR00128">
    <property type="entry name" value="fabD"/>
    <property type="match status" value="1"/>
</dbReference>
<evidence type="ECO:0000256" key="2">
    <source>
        <dbReference type="ARBA" id="ARBA00018953"/>
    </source>
</evidence>
<dbReference type="SUPFAM" id="SSF52151">
    <property type="entry name" value="FabD/lysophospholipase-like"/>
    <property type="match status" value="1"/>
</dbReference>
<proteinExistence type="inferred from homology"/>
<dbReference type="InterPro" id="IPR050858">
    <property type="entry name" value="Mal-CoA-ACP_Trans/PKS_FabD"/>
</dbReference>
<accession>A0A1G7AJ36</accession>
<name>A0A1G7AJ36_9BACT</name>
<dbReference type="RefSeq" id="WP_092077123.1">
    <property type="nucleotide sequence ID" value="NZ_CALFZY010000038.1"/>
</dbReference>
<evidence type="ECO:0000256" key="3">
    <source>
        <dbReference type="ARBA" id="ARBA00022679"/>
    </source>
</evidence>
<dbReference type="InterPro" id="IPR016035">
    <property type="entry name" value="Acyl_Trfase/lysoPLipase"/>
</dbReference>
<evidence type="ECO:0000256" key="5">
    <source>
        <dbReference type="ARBA" id="ARBA00048462"/>
    </source>
</evidence>
<feature type="active site" evidence="7">
    <location>
        <position position="90"/>
    </location>
</feature>
<dbReference type="GO" id="GO:0005829">
    <property type="term" value="C:cytosol"/>
    <property type="evidence" value="ECO:0007669"/>
    <property type="project" value="TreeGrafter"/>
</dbReference>
<dbReference type="InterPro" id="IPR024925">
    <property type="entry name" value="Malonyl_CoA-ACP_transAc"/>
</dbReference>
<dbReference type="SMART" id="SM00827">
    <property type="entry name" value="PKS_AT"/>
    <property type="match status" value="1"/>
</dbReference>
<reference evidence="10" key="1">
    <citation type="submission" date="2016-10" db="EMBL/GenBank/DDBJ databases">
        <authorList>
            <person name="Varghese N."/>
            <person name="Submissions S."/>
        </authorList>
    </citation>
    <scope>NUCLEOTIDE SEQUENCE [LARGE SCALE GENOMIC DNA]</scope>
    <source>
        <strain evidence="10">DSM 8987</strain>
    </source>
</reference>
<dbReference type="GO" id="GO:0006633">
    <property type="term" value="P:fatty acid biosynthetic process"/>
    <property type="evidence" value="ECO:0007669"/>
    <property type="project" value="TreeGrafter"/>
</dbReference>
<keyword evidence="10" id="KW-1185">Reference proteome</keyword>